<evidence type="ECO:0000313" key="2">
    <source>
        <dbReference type="EMBL" id="CAG6730493.1"/>
    </source>
</evidence>
<feature type="compositionally biased region" description="Basic residues" evidence="1">
    <location>
        <begin position="9"/>
        <end position="28"/>
    </location>
</feature>
<evidence type="ECO:0000256" key="1">
    <source>
        <dbReference type="SAM" id="MobiDB-lite"/>
    </source>
</evidence>
<accession>A0A8D8YKE4</accession>
<protein>
    <submittedName>
        <fullName evidence="2">Uncharacterized protein</fullName>
    </submittedName>
</protein>
<name>A0A8D8YKE4_9HEMI</name>
<feature type="region of interest" description="Disordered" evidence="1">
    <location>
        <begin position="1"/>
        <end position="43"/>
    </location>
</feature>
<sequence length="169" mass="18763">MEPTDSSGRNKKRNNHRNRKRRKNRKQNINKLDLSPDEEERTEVRNKLEHGIVHEVSNKLSLKDELSIAEANRVSVTNNKPPLVKQDEIDIQESNKYIGPPNKSTTSAKKDVDSNHGQVDVEADVNADDSLGENNQNIFNVEPGGAISNSNVVVSNNGGETILQSVSTN</sequence>
<proteinExistence type="predicted"/>
<organism evidence="2">
    <name type="scientific">Cacopsylla melanoneura</name>
    <dbReference type="NCBI Taxonomy" id="428564"/>
    <lineage>
        <taxon>Eukaryota</taxon>
        <taxon>Metazoa</taxon>
        <taxon>Ecdysozoa</taxon>
        <taxon>Arthropoda</taxon>
        <taxon>Hexapoda</taxon>
        <taxon>Insecta</taxon>
        <taxon>Pterygota</taxon>
        <taxon>Neoptera</taxon>
        <taxon>Paraneoptera</taxon>
        <taxon>Hemiptera</taxon>
        <taxon>Sternorrhyncha</taxon>
        <taxon>Psylloidea</taxon>
        <taxon>Psyllidae</taxon>
        <taxon>Psyllinae</taxon>
        <taxon>Cacopsylla</taxon>
    </lineage>
</organism>
<feature type="region of interest" description="Disordered" evidence="1">
    <location>
        <begin position="76"/>
        <end position="116"/>
    </location>
</feature>
<dbReference type="EMBL" id="HBUF01381532">
    <property type="protein sequence ID" value="CAG6730493.1"/>
    <property type="molecule type" value="Transcribed_RNA"/>
</dbReference>
<reference evidence="2" key="1">
    <citation type="submission" date="2021-05" db="EMBL/GenBank/DDBJ databases">
        <authorList>
            <person name="Alioto T."/>
            <person name="Alioto T."/>
            <person name="Gomez Garrido J."/>
        </authorList>
    </citation>
    <scope>NUCLEOTIDE SEQUENCE</scope>
</reference>
<dbReference type="AlphaFoldDB" id="A0A8D8YKE4"/>